<accession>A0A2W7RJI3</accession>
<keyword evidence="4" id="KW-1185">Reference proteome</keyword>
<dbReference type="SUPFAM" id="SSF53448">
    <property type="entry name" value="Nucleotide-diphospho-sugar transferases"/>
    <property type="match status" value="1"/>
</dbReference>
<dbReference type="PANTHER" id="PTHR43685:SF2">
    <property type="entry name" value="GLYCOSYLTRANSFERASE 2-LIKE DOMAIN-CONTAINING PROTEIN"/>
    <property type="match status" value="1"/>
</dbReference>
<gene>
    <name evidence="3" type="ORF">LX80_02583</name>
</gene>
<evidence type="ECO:0000256" key="1">
    <source>
        <dbReference type="SAM" id="Phobius"/>
    </source>
</evidence>
<sequence length="292" mass="33754">MKIAAVVVTYNRLSLLKECIQALRAQTYPLDKIIVVNNSSTDGTLEWLLQQPDLDVVTQENSGSAGGQYTGIKKAYDEAFDWIWCMDDDTIPSSDALLKLIDKIPPIEKHVEFEIGFLCSKVIWIDSTPHQMNIPAMRSSIGSLPFNFLNVDNVLLCESASFVSIIFNRKAISKLGFPNKDYVIWGDDVEYSNRMTQNRYLGVYVNDSIVLHKTTKNKNAEIILEDEVNYVKFYYGVRNTISNFRKYRKKFYFLMILKTLFYNPYLILFKRKNKRLKLLFLNMKALFASINV</sequence>
<keyword evidence="1" id="KW-0812">Transmembrane</keyword>
<feature type="transmembrane region" description="Helical" evidence="1">
    <location>
        <begin position="251"/>
        <end position="269"/>
    </location>
</feature>
<proteinExistence type="predicted"/>
<organism evidence="3 4">
    <name type="scientific">Hydrotalea sandarakina</name>
    <dbReference type="NCBI Taxonomy" id="1004304"/>
    <lineage>
        <taxon>Bacteria</taxon>
        <taxon>Pseudomonadati</taxon>
        <taxon>Bacteroidota</taxon>
        <taxon>Chitinophagia</taxon>
        <taxon>Chitinophagales</taxon>
        <taxon>Chitinophagaceae</taxon>
        <taxon>Hydrotalea</taxon>
    </lineage>
</organism>
<comment type="caution">
    <text evidence="3">The sequence shown here is derived from an EMBL/GenBank/DDBJ whole genome shotgun (WGS) entry which is preliminary data.</text>
</comment>
<dbReference type="CDD" id="cd04185">
    <property type="entry name" value="GT_2_like_b"/>
    <property type="match status" value="1"/>
</dbReference>
<dbReference type="Gene3D" id="3.90.550.10">
    <property type="entry name" value="Spore Coat Polysaccharide Biosynthesis Protein SpsA, Chain A"/>
    <property type="match status" value="1"/>
</dbReference>
<dbReference type="RefSeq" id="WP_111297073.1">
    <property type="nucleotide sequence ID" value="NZ_QKZV01000010.1"/>
</dbReference>
<dbReference type="EMBL" id="QKZV01000010">
    <property type="protein sequence ID" value="PZX60564.1"/>
    <property type="molecule type" value="Genomic_DNA"/>
</dbReference>
<dbReference type="OrthoDB" id="9771846at2"/>
<evidence type="ECO:0000313" key="4">
    <source>
        <dbReference type="Proteomes" id="UP000249720"/>
    </source>
</evidence>
<dbReference type="PANTHER" id="PTHR43685">
    <property type="entry name" value="GLYCOSYLTRANSFERASE"/>
    <property type="match status" value="1"/>
</dbReference>
<feature type="domain" description="Glycosyltransferase 2-like" evidence="2">
    <location>
        <begin position="6"/>
        <end position="104"/>
    </location>
</feature>
<dbReference type="Pfam" id="PF00535">
    <property type="entry name" value="Glycos_transf_2"/>
    <property type="match status" value="1"/>
</dbReference>
<reference evidence="3 4" key="1">
    <citation type="submission" date="2018-06" db="EMBL/GenBank/DDBJ databases">
        <title>Genomic Encyclopedia of Archaeal and Bacterial Type Strains, Phase II (KMG-II): from individual species to whole genera.</title>
        <authorList>
            <person name="Goeker M."/>
        </authorList>
    </citation>
    <scope>NUCLEOTIDE SEQUENCE [LARGE SCALE GENOMIC DNA]</scope>
    <source>
        <strain evidence="3 4">DSM 23241</strain>
    </source>
</reference>
<name>A0A2W7RJI3_9BACT</name>
<dbReference type="AlphaFoldDB" id="A0A2W7RJI3"/>
<keyword evidence="1" id="KW-0472">Membrane</keyword>
<keyword evidence="1" id="KW-1133">Transmembrane helix</keyword>
<dbReference type="InterPro" id="IPR029044">
    <property type="entry name" value="Nucleotide-diphossugar_trans"/>
</dbReference>
<dbReference type="Proteomes" id="UP000249720">
    <property type="component" value="Unassembled WGS sequence"/>
</dbReference>
<evidence type="ECO:0000259" key="2">
    <source>
        <dbReference type="Pfam" id="PF00535"/>
    </source>
</evidence>
<dbReference type="InterPro" id="IPR050834">
    <property type="entry name" value="Glycosyltransf_2"/>
</dbReference>
<protein>
    <recommendedName>
        <fullName evidence="2">Glycosyltransferase 2-like domain-containing protein</fullName>
    </recommendedName>
</protein>
<evidence type="ECO:0000313" key="3">
    <source>
        <dbReference type="EMBL" id="PZX60564.1"/>
    </source>
</evidence>
<dbReference type="InterPro" id="IPR001173">
    <property type="entry name" value="Glyco_trans_2-like"/>
</dbReference>